<name>A0A2P8E910_9ACTN</name>
<gene>
    <name evidence="9" type="ORF">CLV30_103108</name>
</gene>
<comment type="subcellular location">
    <subcellularLocation>
        <location evidence="1">Cell membrane</location>
        <topology evidence="1">Multi-pass membrane protein</topology>
    </subcellularLocation>
</comment>
<feature type="transmembrane region" description="Helical" evidence="7">
    <location>
        <begin position="219"/>
        <end position="241"/>
    </location>
</feature>
<protein>
    <submittedName>
        <fullName evidence="9">Putative ABC transport system permease protein</fullName>
    </submittedName>
</protein>
<feature type="transmembrane region" description="Helical" evidence="7">
    <location>
        <begin position="393"/>
        <end position="412"/>
    </location>
</feature>
<evidence type="ECO:0000313" key="10">
    <source>
        <dbReference type="Proteomes" id="UP000243528"/>
    </source>
</evidence>
<sequence length="750" mass="78311">MLQLALRTLRFRPGIFVAAFIAMFSATAIMMATGGLIETGIRTAVPPQQTASADIVIAGDQEYHDSGGDPDEPPILPERVRVDAGLADTIAALPGVQEIETFVFEGDPPAGTVDAIGAKAEPGVDVGELRERIDAELDSRTITLVGDERGRAELREAMESGVTVMALAGVFTAFAILVSIFGVASMLALSIIQRQRDLALLRAVGATPRQLRRLILRETLLLSLLATGLAYIPGQFLGGFVFDRLVEQGIAADGVVFHQGWIPSVAAMVVAILAAVAGAKGAGRRASRIKPTQALAEVSVEGKMIGAGRLLLAVIVLAGGTALTLMTIVVMSGPLTPATGAPAVILLAIGFALLAPVLTKVTTFIVQWPVRAVGGATGELAVLNARGRSGRMAAAMGPVILLTAVSTGMLYLQTTNDEADRQSFAENLVADAVVTTQDDFDPNLVEQLNNMPGIAGASEYVSSVGFIEQPADSSPMNEGWTLQGVTAEGAEATTPVDITAGGFSDLRADTIAIEDEHGDELGVDVGDTITLRMGDNTARELQVAALFSAPEDYSTLLLPADTLAAHTTAGTATRIMVRFEGNADPEQLVADLEEITAAEDGMAVAGRDVLLEEYDDEKQTATLAIYIMVLMIAGYAAITVINTLASTIMARRREFGLQRLAGSTRGQVMRMAGLEGAIVSVSGVILGTAAAAVIVVPVSIKRLDTVLPAGSPWIYASMATLTILLTLGAMLLPAWRVTRGRPAEAALAVE</sequence>
<dbReference type="EMBL" id="PYGE01000003">
    <property type="protein sequence ID" value="PSL05956.1"/>
    <property type="molecule type" value="Genomic_DNA"/>
</dbReference>
<keyword evidence="6 7" id="KW-0472">Membrane</keyword>
<feature type="domain" description="ABC3 transporter permease C-terminal" evidence="8">
    <location>
        <begin position="170"/>
        <end position="291"/>
    </location>
</feature>
<dbReference type="GO" id="GO:0098797">
    <property type="term" value="C:plasma membrane protein complex"/>
    <property type="evidence" value="ECO:0007669"/>
    <property type="project" value="TreeGrafter"/>
</dbReference>
<keyword evidence="10" id="KW-1185">Reference proteome</keyword>
<proteinExistence type="inferred from homology"/>
<evidence type="ECO:0000256" key="1">
    <source>
        <dbReference type="ARBA" id="ARBA00004651"/>
    </source>
</evidence>
<dbReference type="PANTHER" id="PTHR30489:SF0">
    <property type="entry name" value="LIPOPROTEIN-RELEASING SYSTEM TRANSMEMBRANE PROTEIN LOLE"/>
    <property type="match status" value="1"/>
</dbReference>
<feature type="transmembrane region" description="Helical" evidence="7">
    <location>
        <begin position="712"/>
        <end position="732"/>
    </location>
</feature>
<dbReference type="OrthoDB" id="3223244at2"/>
<comment type="caution">
    <text evidence="9">The sequence shown here is derived from an EMBL/GenBank/DDBJ whole genome shotgun (WGS) entry which is preliminary data.</text>
</comment>
<feature type="transmembrane region" description="Helical" evidence="7">
    <location>
        <begin position="671"/>
        <end position="700"/>
    </location>
</feature>
<dbReference type="InterPro" id="IPR051447">
    <property type="entry name" value="Lipoprotein-release_system"/>
</dbReference>
<evidence type="ECO:0000256" key="6">
    <source>
        <dbReference type="ARBA" id="ARBA00023136"/>
    </source>
</evidence>
<evidence type="ECO:0000256" key="3">
    <source>
        <dbReference type="ARBA" id="ARBA00022475"/>
    </source>
</evidence>
<keyword evidence="3" id="KW-1003">Cell membrane</keyword>
<evidence type="ECO:0000256" key="4">
    <source>
        <dbReference type="ARBA" id="ARBA00022692"/>
    </source>
</evidence>
<evidence type="ECO:0000256" key="7">
    <source>
        <dbReference type="SAM" id="Phobius"/>
    </source>
</evidence>
<dbReference type="Proteomes" id="UP000243528">
    <property type="component" value="Unassembled WGS sequence"/>
</dbReference>
<keyword evidence="5 7" id="KW-1133">Transmembrane helix</keyword>
<comment type="similarity">
    <text evidence="2">Belongs to the ABC-4 integral membrane protein family. LolC/E subfamily.</text>
</comment>
<dbReference type="Pfam" id="PF02687">
    <property type="entry name" value="FtsX"/>
    <property type="match status" value="2"/>
</dbReference>
<dbReference type="GO" id="GO:0044874">
    <property type="term" value="P:lipoprotein localization to outer membrane"/>
    <property type="evidence" value="ECO:0007669"/>
    <property type="project" value="TreeGrafter"/>
</dbReference>
<accession>A0A2P8E910</accession>
<feature type="transmembrane region" description="Helical" evidence="7">
    <location>
        <begin position="338"/>
        <end position="358"/>
    </location>
</feature>
<keyword evidence="4 7" id="KW-0812">Transmembrane</keyword>
<evidence type="ECO:0000256" key="2">
    <source>
        <dbReference type="ARBA" id="ARBA00005236"/>
    </source>
</evidence>
<dbReference type="InterPro" id="IPR003838">
    <property type="entry name" value="ABC3_permease_C"/>
</dbReference>
<evidence type="ECO:0000313" key="9">
    <source>
        <dbReference type="EMBL" id="PSL05956.1"/>
    </source>
</evidence>
<feature type="transmembrane region" description="Helical" evidence="7">
    <location>
        <begin position="261"/>
        <end position="279"/>
    </location>
</feature>
<dbReference type="PANTHER" id="PTHR30489">
    <property type="entry name" value="LIPOPROTEIN-RELEASING SYSTEM TRANSMEMBRANE PROTEIN LOLE"/>
    <property type="match status" value="1"/>
</dbReference>
<organism evidence="9 10">
    <name type="scientific">Haloactinopolyspora alba</name>
    <dbReference type="NCBI Taxonomy" id="648780"/>
    <lineage>
        <taxon>Bacteria</taxon>
        <taxon>Bacillati</taxon>
        <taxon>Actinomycetota</taxon>
        <taxon>Actinomycetes</taxon>
        <taxon>Jiangellales</taxon>
        <taxon>Jiangellaceae</taxon>
        <taxon>Haloactinopolyspora</taxon>
    </lineage>
</organism>
<dbReference type="RefSeq" id="WP_106536190.1">
    <property type="nucleotide sequence ID" value="NZ_ML142901.1"/>
</dbReference>
<feature type="domain" description="ABC3 transporter permease C-terminal" evidence="8">
    <location>
        <begin position="627"/>
        <end position="739"/>
    </location>
</feature>
<reference evidence="9 10" key="1">
    <citation type="submission" date="2018-03" db="EMBL/GenBank/DDBJ databases">
        <title>Genomic Encyclopedia of Archaeal and Bacterial Type Strains, Phase II (KMG-II): from individual species to whole genera.</title>
        <authorList>
            <person name="Goeker M."/>
        </authorList>
    </citation>
    <scope>NUCLEOTIDE SEQUENCE [LARGE SCALE GENOMIC DNA]</scope>
    <source>
        <strain evidence="9 10">DSM 45211</strain>
    </source>
</reference>
<feature type="transmembrane region" description="Helical" evidence="7">
    <location>
        <begin position="310"/>
        <end position="332"/>
    </location>
</feature>
<feature type="transmembrane region" description="Helical" evidence="7">
    <location>
        <begin position="164"/>
        <end position="192"/>
    </location>
</feature>
<dbReference type="AlphaFoldDB" id="A0A2P8E910"/>
<feature type="transmembrane region" description="Helical" evidence="7">
    <location>
        <begin position="623"/>
        <end position="650"/>
    </location>
</feature>
<evidence type="ECO:0000259" key="8">
    <source>
        <dbReference type="Pfam" id="PF02687"/>
    </source>
</evidence>
<feature type="transmembrane region" description="Helical" evidence="7">
    <location>
        <begin position="15"/>
        <end position="37"/>
    </location>
</feature>
<evidence type="ECO:0000256" key="5">
    <source>
        <dbReference type="ARBA" id="ARBA00022989"/>
    </source>
</evidence>